<reference evidence="2 3" key="1">
    <citation type="journal article" date="2012" name="J. Bacteriol.">
        <title>Draft Genome Sequence Determination for Cystic Fibrosis and Chronic Granulomatous Disease Burkholderia multivorans Isolates.</title>
        <authorList>
            <person name="Varga J.J."/>
            <person name="Losada L."/>
            <person name="Zelazny A.M."/>
            <person name="Brinkac L."/>
            <person name="Harkins D."/>
            <person name="Radune D."/>
            <person name="Hostetler J."/>
            <person name="Sampaio E.P."/>
            <person name="Ronning C.M."/>
            <person name="Nierman W.C."/>
            <person name="Greenberg D.E."/>
            <person name="Holland S.M."/>
            <person name="Goldberg J.B."/>
        </authorList>
    </citation>
    <scope>NUCLEOTIDE SEQUENCE [LARGE SCALE GENOMIC DNA]</scope>
    <source>
        <strain evidence="2 3">CGD2</strain>
    </source>
</reference>
<name>B9BJ92_9BURK</name>
<dbReference type="Proteomes" id="UP000004535">
    <property type="component" value="Unassembled WGS sequence"/>
</dbReference>
<feature type="region of interest" description="Disordered" evidence="1">
    <location>
        <begin position="15"/>
        <end position="44"/>
    </location>
</feature>
<proteinExistence type="predicted"/>
<protein>
    <submittedName>
        <fullName evidence="2">Uncharacterized protein</fullName>
    </submittedName>
</protein>
<dbReference type="AlphaFoldDB" id="B9BJ92"/>
<dbReference type="EMBL" id="ACFC01000001">
    <property type="protein sequence ID" value="EEE09775.1"/>
    <property type="molecule type" value="Genomic_DNA"/>
</dbReference>
<evidence type="ECO:0000256" key="1">
    <source>
        <dbReference type="SAM" id="MobiDB-lite"/>
    </source>
</evidence>
<sequence length="44" mass="4992">MLRCRPTGSFVPARGRRLARSCGEGDPIDRPPMPRLKEFLKHVS</sequence>
<evidence type="ECO:0000313" key="3">
    <source>
        <dbReference type="Proteomes" id="UP000004535"/>
    </source>
</evidence>
<accession>B9BJ92</accession>
<comment type="caution">
    <text evidence="2">The sequence shown here is derived from an EMBL/GenBank/DDBJ whole genome shotgun (WGS) entry which is preliminary data.</text>
</comment>
<organism evidence="2 3">
    <name type="scientific">Burkholderia multivorans CGD2</name>
    <dbReference type="NCBI Taxonomy" id="513052"/>
    <lineage>
        <taxon>Bacteria</taxon>
        <taxon>Pseudomonadati</taxon>
        <taxon>Pseudomonadota</taxon>
        <taxon>Betaproteobacteria</taxon>
        <taxon>Burkholderiales</taxon>
        <taxon>Burkholderiaceae</taxon>
        <taxon>Burkholderia</taxon>
        <taxon>Burkholderia cepacia complex</taxon>
    </lineage>
</organism>
<gene>
    <name evidence="2" type="ORF">BURMUCGD2_5148</name>
</gene>
<feature type="compositionally biased region" description="Basic and acidic residues" evidence="1">
    <location>
        <begin position="35"/>
        <end position="44"/>
    </location>
</feature>
<evidence type="ECO:0000313" key="2">
    <source>
        <dbReference type="EMBL" id="EEE09775.1"/>
    </source>
</evidence>